<keyword evidence="3 9" id="KW-0028">Amino-acid biosynthesis</keyword>
<keyword evidence="7 9" id="KW-0520">NAD</keyword>
<dbReference type="Gene3D" id="3.40.50.720">
    <property type="entry name" value="NAD(P)-binding Rossmann-like Domain"/>
    <property type="match status" value="1"/>
</dbReference>
<protein>
    <recommendedName>
        <fullName evidence="9">4-hydroxy-tetrahydrodipicolinate reductase</fullName>
        <shortName evidence="9">HTPA reductase</shortName>
        <ecNumber evidence="9">1.17.1.8</ecNumber>
    </recommendedName>
</protein>
<comment type="subunit">
    <text evidence="9">Homotetramer.</text>
</comment>
<evidence type="ECO:0000256" key="8">
    <source>
        <dbReference type="ARBA" id="ARBA00023154"/>
    </source>
</evidence>
<feature type="binding site" evidence="9">
    <location>
        <begin position="101"/>
        <end position="104"/>
    </location>
    <ligand>
        <name>NAD(+)</name>
        <dbReference type="ChEBI" id="CHEBI:57540"/>
    </ligand>
</feature>
<reference evidence="12 13" key="1">
    <citation type="submission" date="2021-03" db="EMBL/GenBank/DDBJ databases">
        <title>Genomic Encyclopedia of Type Strains, Phase IV (KMG-IV): sequencing the most valuable type-strain genomes for metagenomic binning, comparative biology and taxonomic classification.</title>
        <authorList>
            <person name="Goeker M."/>
        </authorList>
    </citation>
    <scope>NUCLEOTIDE SEQUENCE [LARGE SCALE GENOMIC DNA]</scope>
    <source>
        <strain evidence="12 13">DSM 24004</strain>
    </source>
</reference>
<comment type="pathway">
    <text evidence="9">Amino-acid biosynthesis; L-lysine biosynthesis via DAP pathway; (S)-tetrahydrodipicolinate from L-aspartate: step 4/4.</text>
</comment>
<keyword evidence="8 9" id="KW-0457">Lysine biosynthesis</keyword>
<evidence type="ECO:0000256" key="1">
    <source>
        <dbReference type="ARBA" id="ARBA00006642"/>
    </source>
</evidence>
<comment type="function">
    <text evidence="9">Catalyzes the conversion of 4-hydroxy-tetrahydrodipicolinate (HTPA) to tetrahydrodipicolinate.</text>
</comment>
<feature type="binding site" evidence="9">
    <location>
        <position position="134"/>
    </location>
    <ligand>
        <name>(S)-2,3,4,5-tetrahydrodipicolinate</name>
        <dbReference type="ChEBI" id="CHEBI:16845"/>
    </ligand>
</feature>
<proteinExistence type="inferred from homology"/>
<dbReference type="PIRSF" id="PIRSF000161">
    <property type="entry name" value="DHPR"/>
    <property type="match status" value="1"/>
</dbReference>
<feature type="domain" description="Dihydrodipicolinate reductase N-terminal" evidence="10">
    <location>
        <begin position="2"/>
        <end position="103"/>
    </location>
</feature>
<dbReference type="HAMAP" id="MF_00102">
    <property type="entry name" value="DapB"/>
    <property type="match status" value="1"/>
</dbReference>
<gene>
    <name evidence="9" type="primary">dapB</name>
    <name evidence="12" type="ORF">J2Z76_001793</name>
</gene>
<feature type="domain" description="Dihydrodipicolinate reductase C-terminal" evidence="11">
    <location>
        <begin position="107"/>
        <end position="222"/>
    </location>
</feature>
<dbReference type="InterPro" id="IPR023940">
    <property type="entry name" value="DHDPR_bac"/>
</dbReference>
<evidence type="ECO:0000259" key="11">
    <source>
        <dbReference type="Pfam" id="PF05173"/>
    </source>
</evidence>
<comment type="subcellular location">
    <subcellularLocation>
        <location evidence="9">Cytoplasm</location>
    </subcellularLocation>
</comment>
<keyword evidence="2 9" id="KW-0963">Cytoplasm</keyword>
<feature type="active site" description="Proton donor" evidence="9">
    <location>
        <position position="137"/>
    </location>
</feature>
<evidence type="ECO:0000256" key="5">
    <source>
        <dbReference type="ARBA" id="ARBA00022915"/>
    </source>
</evidence>
<comment type="catalytic activity">
    <reaction evidence="9">
        <text>(S)-2,3,4,5-tetrahydrodipicolinate + NADP(+) + H2O = (2S,4S)-4-hydroxy-2,3,4,5-tetrahydrodipicolinate + NADPH + H(+)</text>
        <dbReference type="Rhea" id="RHEA:35331"/>
        <dbReference type="ChEBI" id="CHEBI:15377"/>
        <dbReference type="ChEBI" id="CHEBI:15378"/>
        <dbReference type="ChEBI" id="CHEBI:16845"/>
        <dbReference type="ChEBI" id="CHEBI:57783"/>
        <dbReference type="ChEBI" id="CHEBI:58349"/>
        <dbReference type="ChEBI" id="CHEBI:67139"/>
        <dbReference type="EC" id="1.17.1.8"/>
    </reaction>
</comment>
<comment type="caution">
    <text evidence="9">Was originally thought to be a dihydrodipicolinate reductase (DHDPR), catalyzing the conversion of dihydrodipicolinate to tetrahydrodipicolinate. However, it was shown in E.coli that the substrate of the enzymatic reaction is not dihydrodipicolinate (DHDP) but in fact (2S,4S)-4-hydroxy-2,3,4,5-tetrahydrodipicolinic acid (HTPA), the product released by the DapA-catalyzed reaction.</text>
</comment>
<evidence type="ECO:0000256" key="9">
    <source>
        <dbReference type="HAMAP-Rule" id="MF_00102"/>
    </source>
</evidence>
<name>A0ABS4GEJ1_9FIRM</name>
<dbReference type="Proteomes" id="UP001519342">
    <property type="component" value="Unassembled WGS sequence"/>
</dbReference>
<feature type="binding site" evidence="9">
    <location>
        <begin position="143"/>
        <end position="144"/>
    </location>
    <ligand>
        <name>(S)-2,3,4,5-tetrahydrodipicolinate</name>
        <dbReference type="ChEBI" id="CHEBI:16845"/>
    </ligand>
</feature>
<dbReference type="InterPro" id="IPR022663">
    <property type="entry name" value="DapB_C"/>
</dbReference>
<comment type="caution">
    <text evidence="12">The sequence shown here is derived from an EMBL/GenBank/DDBJ whole genome shotgun (WGS) entry which is preliminary data.</text>
</comment>
<dbReference type="EC" id="1.17.1.8" evidence="9"/>
<dbReference type="GO" id="GO:0008839">
    <property type="term" value="F:4-hydroxy-tetrahydrodipicolinate reductase"/>
    <property type="evidence" value="ECO:0007669"/>
    <property type="project" value="UniProtKB-EC"/>
</dbReference>
<dbReference type="InterPro" id="IPR000846">
    <property type="entry name" value="DapB_N"/>
</dbReference>
<dbReference type="CDD" id="cd02274">
    <property type="entry name" value="DHDPR_N"/>
    <property type="match status" value="1"/>
</dbReference>
<feature type="binding site" evidence="9">
    <location>
        <begin position="8"/>
        <end position="13"/>
    </location>
    <ligand>
        <name>NAD(+)</name>
        <dbReference type="ChEBI" id="CHEBI:57540"/>
    </ligand>
</feature>
<evidence type="ECO:0000256" key="6">
    <source>
        <dbReference type="ARBA" id="ARBA00023002"/>
    </source>
</evidence>
<dbReference type="Gene3D" id="3.30.360.10">
    <property type="entry name" value="Dihydrodipicolinate Reductase, domain 2"/>
    <property type="match status" value="1"/>
</dbReference>
<accession>A0ABS4GEJ1</accession>
<comment type="catalytic activity">
    <reaction evidence="9">
        <text>(S)-2,3,4,5-tetrahydrodipicolinate + NAD(+) + H2O = (2S,4S)-4-hydroxy-2,3,4,5-tetrahydrodipicolinate + NADH + H(+)</text>
        <dbReference type="Rhea" id="RHEA:35323"/>
        <dbReference type="ChEBI" id="CHEBI:15377"/>
        <dbReference type="ChEBI" id="CHEBI:15378"/>
        <dbReference type="ChEBI" id="CHEBI:16845"/>
        <dbReference type="ChEBI" id="CHEBI:57540"/>
        <dbReference type="ChEBI" id="CHEBI:57945"/>
        <dbReference type="ChEBI" id="CHEBI:67139"/>
        <dbReference type="EC" id="1.17.1.8"/>
    </reaction>
</comment>
<evidence type="ECO:0000259" key="10">
    <source>
        <dbReference type="Pfam" id="PF01113"/>
    </source>
</evidence>
<dbReference type="PANTHER" id="PTHR20836">
    <property type="entry name" value="DIHYDRODIPICOLINATE REDUCTASE"/>
    <property type="match status" value="1"/>
</dbReference>
<dbReference type="PROSITE" id="PS01298">
    <property type="entry name" value="DAPB"/>
    <property type="match status" value="1"/>
</dbReference>
<keyword evidence="4 9" id="KW-0521">NADP</keyword>
<evidence type="ECO:0000313" key="12">
    <source>
        <dbReference type="EMBL" id="MBP1925932.1"/>
    </source>
</evidence>
<dbReference type="EMBL" id="JAGGKS010000004">
    <property type="protein sequence ID" value="MBP1925932.1"/>
    <property type="molecule type" value="Genomic_DNA"/>
</dbReference>
<dbReference type="SUPFAM" id="SSF55347">
    <property type="entry name" value="Glyceraldehyde-3-phosphate dehydrogenase-like, C-terminal domain"/>
    <property type="match status" value="1"/>
</dbReference>
<dbReference type="SUPFAM" id="SSF51735">
    <property type="entry name" value="NAD(P)-binding Rossmann-fold domains"/>
    <property type="match status" value="1"/>
</dbReference>
<dbReference type="PANTHER" id="PTHR20836:SF7">
    <property type="entry name" value="4-HYDROXY-TETRAHYDRODIPICOLINATE REDUCTASE"/>
    <property type="match status" value="1"/>
</dbReference>
<dbReference type="InterPro" id="IPR022664">
    <property type="entry name" value="DapB_N_CS"/>
</dbReference>
<evidence type="ECO:0000256" key="3">
    <source>
        <dbReference type="ARBA" id="ARBA00022605"/>
    </source>
</evidence>
<organism evidence="12 13">
    <name type="scientific">Sedimentibacter acidaminivorans</name>
    <dbReference type="NCBI Taxonomy" id="913099"/>
    <lineage>
        <taxon>Bacteria</taxon>
        <taxon>Bacillati</taxon>
        <taxon>Bacillota</taxon>
        <taxon>Tissierellia</taxon>
        <taxon>Sedimentibacter</taxon>
    </lineage>
</organism>
<dbReference type="InterPro" id="IPR036291">
    <property type="entry name" value="NAD(P)-bd_dom_sf"/>
</dbReference>
<keyword evidence="13" id="KW-1185">Reference proteome</keyword>
<feature type="active site" description="Proton donor/acceptor" evidence="9">
    <location>
        <position position="133"/>
    </location>
</feature>
<evidence type="ECO:0000256" key="7">
    <source>
        <dbReference type="ARBA" id="ARBA00023027"/>
    </source>
</evidence>
<feature type="binding site" evidence="9">
    <location>
        <begin position="77"/>
        <end position="79"/>
    </location>
    <ligand>
        <name>NAD(+)</name>
        <dbReference type="ChEBI" id="CHEBI:57540"/>
    </ligand>
</feature>
<evidence type="ECO:0000256" key="4">
    <source>
        <dbReference type="ARBA" id="ARBA00022857"/>
    </source>
</evidence>
<comment type="similarity">
    <text evidence="1 9">Belongs to the DapB family.</text>
</comment>
<dbReference type="Pfam" id="PF01113">
    <property type="entry name" value="DapB_N"/>
    <property type="match status" value="1"/>
</dbReference>
<evidence type="ECO:0000313" key="13">
    <source>
        <dbReference type="Proteomes" id="UP001519342"/>
    </source>
</evidence>
<keyword evidence="5 9" id="KW-0220">Diaminopimelate biosynthesis</keyword>
<keyword evidence="6 9" id="KW-0560">Oxidoreductase</keyword>
<evidence type="ECO:0000256" key="2">
    <source>
        <dbReference type="ARBA" id="ARBA00022490"/>
    </source>
</evidence>
<sequence length="247" mass="27526">MINIVICGINGAMGKVIKRELETYENIRLVGTLSPRNGNTGEDIKDKVDVVIDFSNPANIDYLIDYNIEKNSALLICTTGYNLEQKNKIINAGKKIPVMLSSNTSPGVNVFRKILKNISAELNSFDIDIIERHHSKKIDSPSGTAKTLAEDIISVTGRDKIETHALRAGTIPGEHTVVFSGNGETLEIKHTAFSKNIFARGALDIALKFYNKPAGFYTTEDIFNNYDETFDEKFHERETSKCLRRLA</sequence>
<comment type="caution">
    <text evidence="9">Lacks conserved residue(s) required for the propagation of feature annotation.</text>
</comment>
<dbReference type="Pfam" id="PF05173">
    <property type="entry name" value="DapB_C"/>
    <property type="match status" value="1"/>
</dbReference>
<dbReference type="RefSeq" id="WP_245210386.1">
    <property type="nucleotide sequence ID" value="NZ_JAGGKS010000004.1"/>
</dbReference>